<keyword evidence="1" id="KW-1133">Transmembrane helix</keyword>
<feature type="transmembrane region" description="Helical" evidence="1">
    <location>
        <begin position="85"/>
        <end position="109"/>
    </location>
</feature>
<dbReference type="PANTHER" id="PTHR37814:SF1">
    <property type="entry name" value="MEMBRANE PROTEIN"/>
    <property type="match status" value="1"/>
</dbReference>
<reference evidence="2 3" key="1">
    <citation type="submission" date="2018-01" db="EMBL/GenBank/DDBJ databases">
        <title>Genome sequence of the PGP bacterium Paenibacillus illinoisensis E3.</title>
        <authorList>
            <person name="Rolli E."/>
            <person name="Marasco R."/>
            <person name="Bessem C."/>
            <person name="Michoud G."/>
            <person name="Gaiarsa S."/>
            <person name="Borin S."/>
            <person name="Daffonchio D."/>
        </authorList>
    </citation>
    <scope>NUCLEOTIDE SEQUENCE [LARGE SCALE GENOMIC DNA]</scope>
    <source>
        <strain evidence="2 3">E3</strain>
    </source>
</reference>
<dbReference type="PANTHER" id="PTHR37814">
    <property type="entry name" value="CONSERVED MEMBRANE PROTEIN"/>
    <property type="match status" value="1"/>
</dbReference>
<dbReference type="Proteomes" id="UP000247459">
    <property type="component" value="Unassembled WGS sequence"/>
</dbReference>
<feature type="transmembrane region" description="Helical" evidence="1">
    <location>
        <begin position="321"/>
        <end position="339"/>
    </location>
</feature>
<evidence type="ECO:0000313" key="2">
    <source>
        <dbReference type="EMBL" id="PYY28036.1"/>
    </source>
</evidence>
<feature type="transmembrane region" description="Helical" evidence="1">
    <location>
        <begin position="183"/>
        <end position="204"/>
    </location>
</feature>
<gene>
    <name evidence="2" type="ORF">PIL02S_03162</name>
</gene>
<comment type="caution">
    <text evidence="2">The sequence shown here is derived from an EMBL/GenBank/DDBJ whole genome shotgun (WGS) entry which is preliminary data.</text>
</comment>
<protein>
    <submittedName>
        <fullName evidence="2">Membrane protein ykvI</fullName>
    </submittedName>
</protein>
<proteinExistence type="predicted"/>
<feature type="transmembrane region" description="Helical" evidence="1">
    <location>
        <begin position="256"/>
        <end position="282"/>
    </location>
</feature>
<accession>A0A2W0C6N4</accession>
<keyword evidence="1" id="KW-0812">Transmembrane</keyword>
<feature type="transmembrane region" description="Helical" evidence="1">
    <location>
        <begin position="216"/>
        <end position="236"/>
    </location>
</feature>
<dbReference type="RefSeq" id="WP_110759474.1">
    <property type="nucleotide sequence ID" value="NZ_JAXBDC010000001.1"/>
</dbReference>
<keyword evidence="1" id="KW-0472">Membrane</keyword>
<dbReference type="EMBL" id="PRLG01000020">
    <property type="protein sequence ID" value="PYY28036.1"/>
    <property type="molecule type" value="Genomic_DNA"/>
</dbReference>
<organism evidence="2 3">
    <name type="scientific">Paenibacillus illinoisensis</name>
    <dbReference type="NCBI Taxonomy" id="59845"/>
    <lineage>
        <taxon>Bacteria</taxon>
        <taxon>Bacillati</taxon>
        <taxon>Bacillota</taxon>
        <taxon>Bacilli</taxon>
        <taxon>Bacillales</taxon>
        <taxon>Paenibacillaceae</taxon>
        <taxon>Paenibacillus</taxon>
    </lineage>
</organism>
<evidence type="ECO:0000313" key="3">
    <source>
        <dbReference type="Proteomes" id="UP000247459"/>
    </source>
</evidence>
<dbReference type="AlphaFoldDB" id="A0A2W0C6N4"/>
<name>A0A2W0C6N4_9BACL</name>
<dbReference type="InterPro" id="IPR038728">
    <property type="entry name" value="YkvI-like"/>
</dbReference>
<feature type="transmembrane region" description="Helical" evidence="1">
    <location>
        <begin position="115"/>
        <end position="132"/>
    </location>
</feature>
<evidence type="ECO:0000256" key="1">
    <source>
        <dbReference type="SAM" id="Phobius"/>
    </source>
</evidence>
<feature type="transmembrane region" description="Helical" evidence="1">
    <location>
        <begin position="36"/>
        <end position="54"/>
    </location>
</feature>
<feature type="transmembrane region" description="Helical" evidence="1">
    <location>
        <begin position="144"/>
        <end position="163"/>
    </location>
</feature>
<dbReference type="OrthoDB" id="4424890at2"/>
<sequence length="352" mass="38934">MKQAFRVLQIAFTYIGTVVGAGFATGQEILQFFTQYGKWATITIGLSTILFVWLGTKMMLIAHDTGSRSYEDLNKHLFGHKAGKWITWITLLILIGVNSVMLAGAGSVFVEHLGLHYQTGLIITIVGTYLLLGRGIKAILQMNSIVVPMMLLLSILMITSTIHHPGALRFVTLTTDTNPIKVWLSPLLYSSFNLVLAQAVLVPVGNQIRDRNVLKWGGVLGGIGVGFMLLAAHFAMSAQMPGIMQFEIPMGSIAFQLGWAVQSVYVTLIFMEIFTTFVADIYGMTLQLGQHLQVPPRLITLTIMMLCYSLSQFGFSSLLSILYPIFGSLALVWAGRLVIDRWGSFRTRHKNL</sequence>